<evidence type="ECO:0000313" key="4">
    <source>
        <dbReference type="Proteomes" id="UP000008915"/>
    </source>
</evidence>
<evidence type="ECO:0000256" key="1">
    <source>
        <dbReference type="SAM" id="MobiDB-lite"/>
    </source>
</evidence>
<dbReference type="Proteomes" id="UP000008915">
    <property type="component" value="Chromosome"/>
</dbReference>
<evidence type="ECO:0000313" key="3">
    <source>
        <dbReference type="EMBL" id="ADU51168.1"/>
    </source>
</evidence>
<dbReference type="STRING" id="644966.Tmar_1055"/>
<dbReference type="KEGG" id="tmr:Tmar_1055"/>
<dbReference type="InterPro" id="IPR038720">
    <property type="entry name" value="YprB_RNase_H-like_dom"/>
</dbReference>
<feature type="compositionally biased region" description="Low complexity" evidence="1">
    <location>
        <begin position="511"/>
        <end position="540"/>
    </location>
</feature>
<dbReference type="AlphaFoldDB" id="E6SK27"/>
<dbReference type="RefSeq" id="WP_013495473.1">
    <property type="nucleotide sequence ID" value="NC_014831.1"/>
</dbReference>
<dbReference type="PANTHER" id="PTHR38462">
    <property type="entry name" value="EXONUCLEASE-LIKE PROTEIN"/>
    <property type="match status" value="1"/>
</dbReference>
<keyword evidence="4" id="KW-1185">Reference proteome</keyword>
<feature type="compositionally biased region" description="Low complexity" evidence="1">
    <location>
        <begin position="305"/>
        <end position="314"/>
    </location>
</feature>
<dbReference type="eggNOG" id="COG3359">
    <property type="taxonomic scope" value="Bacteria"/>
</dbReference>
<feature type="compositionally biased region" description="Pro residues" evidence="1">
    <location>
        <begin position="315"/>
        <end position="327"/>
    </location>
</feature>
<organism evidence="3 4">
    <name type="scientific">Thermaerobacter marianensis (strain ATCC 700841 / DSM 12885 / JCM 10246 / 7p75a)</name>
    <dbReference type="NCBI Taxonomy" id="644966"/>
    <lineage>
        <taxon>Bacteria</taxon>
        <taxon>Bacillati</taxon>
        <taxon>Bacillota</taxon>
        <taxon>Clostridia</taxon>
        <taxon>Eubacteriales</taxon>
        <taxon>Clostridiales Family XVII. Incertae Sedis</taxon>
        <taxon>Thermaerobacter</taxon>
    </lineage>
</organism>
<protein>
    <recommendedName>
        <fullName evidence="2">YprB ribonuclease H-like domain-containing protein</fullName>
    </recommendedName>
</protein>
<feature type="compositionally biased region" description="Basic and acidic residues" evidence="1">
    <location>
        <begin position="544"/>
        <end position="553"/>
    </location>
</feature>
<feature type="region of interest" description="Disordered" evidence="1">
    <location>
        <begin position="18"/>
        <end position="72"/>
    </location>
</feature>
<name>E6SK27_THEM7</name>
<dbReference type="Pfam" id="PF13482">
    <property type="entry name" value="RNase_H_2"/>
    <property type="match status" value="1"/>
</dbReference>
<feature type="region of interest" description="Disordered" evidence="1">
    <location>
        <begin position="303"/>
        <end position="340"/>
    </location>
</feature>
<reference evidence="3 4" key="1">
    <citation type="journal article" date="2010" name="Stand. Genomic Sci.">
        <title>Complete genome sequence of Thermaerobacter marianensis type strain (7p75a).</title>
        <authorList>
            <person name="Han C."/>
            <person name="Gu W."/>
            <person name="Zhang X."/>
            <person name="Lapidus A."/>
            <person name="Nolan M."/>
            <person name="Copeland A."/>
            <person name="Lucas S."/>
            <person name="Del Rio T.G."/>
            <person name="Tice H."/>
            <person name="Cheng J.F."/>
            <person name="Tapia R."/>
            <person name="Goodwin L."/>
            <person name="Pitluck S."/>
            <person name="Pagani I."/>
            <person name="Ivanova N."/>
            <person name="Mavromatis K."/>
            <person name="Mikhailova N."/>
            <person name="Pati A."/>
            <person name="Chen A."/>
            <person name="Palaniappan K."/>
            <person name="Land M."/>
            <person name="Hauser L."/>
            <person name="Chang Y.J."/>
            <person name="Jeffries C.D."/>
            <person name="Schneider S."/>
            <person name="Rohde M."/>
            <person name="Goker M."/>
            <person name="Pukall R."/>
            <person name="Woyke T."/>
            <person name="Bristow J."/>
            <person name="Eisen J.A."/>
            <person name="Markowitz V."/>
            <person name="Hugenholtz P."/>
            <person name="Kyrpides N.C."/>
            <person name="Klenk H.P."/>
            <person name="Detter J.C."/>
        </authorList>
    </citation>
    <scope>NUCLEOTIDE SEQUENCE [LARGE SCALE GENOMIC DNA]</scope>
    <source>
        <strain evidence="4">ATCC 700841 / DSM 12885 / JCM 10246 / 7p75a</strain>
    </source>
</reference>
<gene>
    <name evidence="3" type="ordered locus">Tmar_1055</name>
</gene>
<sequence length="586" mass="61275">MSRLDELRNLHARGRLVLKARPAEGGSAPAGPGARQGAGPVPPGAGASRAGGLAPGSAAAAGGGGDPAEPAVGPFRPVATELGTAWCWRTVYPLTFAHGRGTPGAWYRDLQRSLGILAALAGPARMRQPVPAAVEQLLFLDLETTGLAVAAGHRPFLAGLAWFDRVGANGRSREEDSGPGDPGAGDLALVVEQYLVPDLEPATERAWLVAIARRVAEHPWLVTFNGRGFDWPMLATRWQWNRLPAPAPAAHFDLLYPARRLWAGPGQRVNLRALEFRLLGVLRHDDVPGAEIPGRYARFLQSRSPAGPGAGNPCPGTPDPGAEPPYPRDAGKGAEPPLTGAAGAGDAAGALLPVLRHNLLDLLSLVGITAHIGGWLAAGPAGTCRWDEALAAGHEWERVDAATAVAWYERALALARGRTAVAAVARRLVPLYRRQRRWGDAVAVQAALCDPQHPLAPVEPWLDLAELWLRCRDRRRAAACLAQARRLWERRHRLPLAGVRRAGGAGPRPAPGGTSSAGGAPAAAPGAPPGSGAAASGTTPDPGDGGHRGRVPEEPLPASPSPLERRLARLQRLVAEPGGDAQARAL</sequence>
<proteinExistence type="predicted"/>
<feature type="region of interest" description="Disordered" evidence="1">
    <location>
        <begin position="499"/>
        <end position="586"/>
    </location>
</feature>
<dbReference type="SUPFAM" id="SSF53098">
    <property type="entry name" value="Ribonuclease H-like"/>
    <property type="match status" value="1"/>
</dbReference>
<evidence type="ECO:0000259" key="2">
    <source>
        <dbReference type="Pfam" id="PF13482"/>
    </source>
</evidence>
<reference evidence="4" key="2">
    <citation type="journal article" date="2010" name="Stand. Genomic Sci.">
        <title>Complete genome sequence of Thermaerobacter marianensis type strain (7p75aT).</title>
        <authorList>
            <person name="Han C."/>
            <person name="Gu W."/>
            <person name="Zhang X."/>
            <person name="Lapidus A."/>
            <person name="Nolan M."/>
            <person name="Copeland A."/>
            <person name="Lucas S."/>
            <person name="Glavina Del Rio T."/>
            <person name="Tice H."/>
            <person name="Cheng J."/>
            <person name="Tapia R."/>
            <person name="Goodwin L."/>
            <person name="Pitluck S."/>
            <person name="Pagani I."/>
            <person name="Ivanova N."/>
            <person name="Mavromatis K."/>
            <person name="Mikhailova N."/>
            <person name="Pati A."/>
            <person name="Chen A."/>
            <person name="Palaniappan K."/>
            <person name="Land M."/>
            <person name="Hauser L."/>
            <person name="Chang Y."/>
            <person name="Jeffries C."/>
            <person name="Schneider S."/>
            <person name="Rohde M."/>
            <person name="Goker M."/>
            <person name="Pukall R."/>
            <person name="Woyke T."/>
            <person name="Bristow J."/>
            <person name="Eisen J."/>
            <person name="Markowitz V."/>
            <person name="Hugenholtz P."/>
            <person name="Kyrpides N."/>
            <person name="Klenk H."/>
            <person name="Detter J."/>
        </authorList>
    </citation>
    <scope>NUCLEOTIDE SEQUENCE [LARGE SCALE GENOMIC DNA]</scope>
    <source>
        <strain evidence="4">ATCC 700841 / DSM 12885 / JCM 10246 / 7p75a</strain>
    </source>
</reference>
<accession>E6SK27</accession>
<feature type="domain" description="YprB ribonuclease H-like" evidence="2">
    <location>
        <begin position="200"/>
        <end position="305"/>
    </location>
</feature>
<dbReference type="PANTHER" id="PTHR38462:SF1">
    <property type="entry name" value="YPRB RIBONUCLEASE H-LIKE DOMAIN-CONTAINING PROTEIN"/>
    <property type="match status" value="1"/>
</dbReference>
<dbReference type="InterPro" id="IPR012337">
    <property type="entry name" value="RNaseH-like_sf"/>
</dbReference>
<dbReference type="EMBL" id="CP002344">
    <property type="protein sequence ID" value="ADU51168.1"/>
    <property type="molecule type" value="Genomic_DNA"/>
</dbReference>
<dbReference type="HOGENOM" id="CLU_481390_0_0_9"/>
<feature type="compositionally biased region" description="Low complexity" evidence="1">
    <location>
        <begin position="23"/>
        <end position="60"/>
    </location>
</feature>